<keyword evidence="1" id="KW-0812">Transmembrane</keyword>
<evidence type="ECO:0000313" key="3">
    <source>
        <dbReference type="EMBL" id="OQE15438.1"/>
    </source>
</evidence>
<comment type="caution">
    <text evidence="3">The sequence shown here is derived from an EMBL/GenBank/DDBJ whole genome shotgun (WGS) entry which is preliminary data.</text>
</comment>
<name>A0A1V6SNM2_9EURO</name>
<protein>
    <recommendedName>
        <fullName evidence="5">Copper transporter</fullName>
    </recommendedName>
</protein>
<evidence type="ECO:0000256" key="1">
    <source>
        <dbReference type="SAM" id="Phobius"/>
    </source>
</evidence>
<dbReference type="EMBL" id="MLKD01000028">
    <property type="protein sequence ID" value="OQE15438.1"/>
    <property type="molecule type" value="Genomic_DNA"/>
</dbReference>
<feature type="chain" id="PRO_5012257946" description="Copper transporter" evidence="2">
    <location>
        <begin position="25"/>
        <end position="301"/>
    </location>
</feature>
<dbReference type="Proteomes" id="UP000191285">
    <property type="component" value="Unassembled WGS sequence"/>
</dbReference>
<keyword evidence="1" id="KW-0472">Membrane</keyword>
<keyword evidence="2" id="KW-0732">Signal</keyword>
<sequence length="301" mass="33292">MIAIRSLHWTVIVLLLAIVHPVISLPIQASEWGLGNSHEVELHNANTQNSWNEKAKEESFLSSESAQAELELPQLSSNGQLIHTANSQEELPVPAKSVVSVLIPVSPVSLKPPHVYQEDTFEDESFSTARLAEKKYGQMLGNSKPNYVASQTFGSEYPTLQFSSGHYISFLSYRVSFPFLKFAPTAFPSFPLPGIFTTVIILLALVWIAILTVGLVEFGNYLWRNSESARPLRQRTSRSEESINEDGHATRLERMSKVELEVVGIPRVAFDEINAEGSNLLTGCSDLSPESRPPGSDELIV</sequence>
<feature type="signal peptide" evidence="2">
    <location>
        <begin position="1"/>
        <end position="24"/>
    </location>
</feature>
<dbReference type="AlphaFoldDB" id="A0A1V6SNM2"/>
<dbReference type="OrthoDB" id="4357234at2759"/>
<accession>A0A1V6SNM2</accession>
<gene>
    <name evidence="3" type="ORF">PENSTE_c028G04673</name>
</gene>
<proteinExistence type="predicted"/>
<organism evidence="3 4">
    <name type="scientific">Penicillium steckii</name>
    <dbReference type="NCBI Taxonomy" id="303698"/>
    <lineage>
        <taxon>Eukaryota</taxon>
        <taxon>Fungi</taxon>
        <taxon>Dikarya</taxon>
        <taxon>Ascomycota</taxon>
        <taxon>Pezizomycotina</taxon>
        <taxon>Eurotiomycetes</taxon>
        <taxon>Eurotiomycetidae</taxon>
        <taxon>Eurotiales</taxon>
        <taxon>Aspergillaceae</taxon>
        <taxon>Penicillium</taxon>
    </lineage>
</organism>
<evidence type="ECO:0000256" key="2">
    <source>
        <dbReference type="SAM" id="SignalP"/>
    </source>
</evidence>
<keyword evidence="1" id="KW-1133">Transmembrane helix</keyword>
<keyword evidence="4" id="KW-1185">Reference proteome</keyword>
<evidence type="ECO:0008006" key="5">
    <source>
        <dbReference type="Google" id="ProtNLM"/>
    </source>
</evidence>
<feature type="transmembrane region" description="Helical" evidence="1">
    <location>
        <begin position="195"/>
        <end position="223"/>
    </location>
</feature>
<evidence type="ECO:0000313" key="4">
    <source>
        <dbReference type="Proteomes" id="UP000191285"/>
    </source>
</evidence>
<reference evidence="4" key="1">
    <citation type="journal article" date="2017" name="Nat. Microbiol.">
        <title>Global analysis of biosynthetic gene clusters reveals vast potential of secondary metabolite production in Penicillium species.</title>
        <authorList>
            <person name="Nielsen J.C."/>
            <person name="Grijseels S."/>
            <person name="Prigent S."/>
            <person name="Ji B."/>
            <person name="Dainat J."/>
            <person name="Nielsen K.F."/>
            <person name="Frisvad J.C."/>
            <person name="Workman M."/>
            <person name="Nielsen J."/>
        </authorList>
    </citation>
    <scope>NUCLEOTIDE SEQUENCE [LARGE SCALE GENOMIC DNA]</scope>
    <source>
        <strain evidence="4">IBT 24891</strain>
    </source>
</reference>